<accession>A0ABP5AB00</accession>
<dbReference type="Proteomes" id="UP001501612">
    <property type="component" value="Unassembled WGS sequence"/>
</dbReference>
<organism evidence="2 3">
    <name type="scientific">Nocardioides lentus</name>
    <dbReference type="NCBI Taxonomy" id="338077"/>
    <lineage>
        <taxon>Bacteria</taxon>
        <taxon>Bacillati</taxon>
        <taxon>Actinomycetota</taxon>
        <taxon>Actinomycetes</taxon>
        <taxon>Propionibacteriales</taxon>
        <taxon>Nocardioidaceae</taxon>
        <taxon>Nocardioides</taxon>
    </lineage>
</organism>
<keyword evidence="1" id="KW-0732">Signal</keyword>
<reference evidence="3" key="1">
    <citation type="journal article" date="2019" name="Int. J. Syst. Evol. Microbiol.">
        <title>The Global Catalogue of Microorganisms (GCM) 10K type strain sequencing project: providing services to taxonomists for standard genome sequencing and annotation.</title>
        <authorList>
            <consortium name="The Broad Institute Genomics Platform"/>
            <consortium name="The Broad Institute Genome Sequencing Center for Infectious Disease"/>
            <person name="Wu L."/>
            <person name="Ma J."/>
        </authorList>
    </citation>
    <scope>NUCLEOTIDE SEQUENCE [LARGE SCALE GENOMIC DNA]</scope>
    <source>
        <strain evidence="3">JCM 14046</strain>
    </source>
</reference>
<sequence length="182" mass="19851">MGTTRRRTRAAVALAVVPVLWLGACGLDEQAQQVADGMTTALSQGDDDEAARDLAQCTAERWVGETGVDRLREDGLVTGEQDVVADNVRATSEGRRPVSQETARDYALARVSCLDLDAQALATRDEFPGATARQRDDYADCLKEIDTDLMEDALTQRTLGNADAPAVGRLERQVQRCRETLR</sequence>
<evidence type="ECO:0000313" key="2">
    <source>
        <dbReference type="EMBL" id="GAA1907382.1"/>
    </source>
</evidence>
<protein>
    <recommendedName>
        <fullName evidence="4">DUF4142 domain-containing protein</fullName>
    </recommendedName>
</protein>
<dbReference type="EMBL" id="BAAAMY010000001">
    <property type="protein sequence ID" value="GAA1907382.1"/>
    <property type="molecule type" value="Genomic_DNA"/>
</dbReference>
<name>A0ABP5AB00_9ACTN</name>
<evidence type="ECO:0008006" key="4">
    <source>
        <dbReference type="Google" id="ProtNLM"/>
    </source>
</evidence>
<comment type="caution">
    <text evidence="2">The sequence shown here is derived from an EMBL/GenBank/DDBJ whole genome shotgun (WGS) entry which is preliminary data.</text>
</comment>
<feature type="chain" id="PRO_5046178021" description="DUF4142 domain-containing protein" evidence="1">
    <location>
        <begin position="24"/>
        <end position="182"/>
    </location>
</feature>
<evidence type="ECO:0000256" key="1">
    <source>
        <dbReference type="SAM" id="SignalP"/>
    </source>
</evidence>
<dbReference type="RefSeq" id="WP_344003326.1">
    <property type="nucleotide sequence ID" value="NZ_BAAAMY010000001.1"/>
</dbReference>
<gene>
    <name evidence="2" type="ORF">GCM10009737_05270</name>
</gene>
<proteinExistence type="predicted"/>
<evidence type="ECO:0000313" key="3">
    <source>
        <dbReference type="Proteomes" id="UP001501612"/>
    </source>
</evidence>
<feature type="signal peptide" evidence="1">
    <location>
        <begin position="1"/>
        <end position="23"/>
    </location>
</feature>
<dbReference type="PROSITE" id="PS51257">
    <property type="entry name" value="PROKAR_LIPOPROTEIN"/>
    <property type="match status" value="1"/>
</dbReference>
<keyword evidence="3" id="KW-1185">Reference proteome</keyword>